<dbReference type="Proteomes" id="UP000461409">
    <property type="component" value="Unassembled WGS sequence"/>
</dbReference>
<comment type="caution">
    <text evidence="1">The sequence shown here is derived from an EMBL/GenBank/DDBJ whole genome shotgun (WGS) entry which is preliminary data.</text>
</comment>
<keyword evidence="2" id="KW-1185">Reference proteome</keyword>
<evidence type="ECO:0000313" key="2">
    <source>
        <dbReference type="Proteomes" id="UP000461409"/>
    </source>
</evidence>
<protein>
    <submittedName>
        <fullName evidence="1">Uncharacterized protein</fullName>
    </submittedName>
</protein>
<dbReference type="EMBL" id="WUBR01000001">
    <property type="protein sequence ID" value="MWV27064.1"/>
    <property type="molecule type" value="Genomic_DNA"/>
</dbReference>
<sequence length="195" mass="22471">MEELKARVNTIDEIVGGIRRPKDAKDERHNHFLFEGLYLHLRKVCELIALSMLLVHRMDGSANAGRLLKEWRADRLIDELTRMNPIGFPKRIDRVDALPGTTHEVNENPPLFTAKEIKALYHRCGDLMHVGSLRSVLNNRIRELNQFEVQEWVAKFKTGLANHMIVIPSTKMSLIVVMEDTQTKRVSCQFAKFAE</sequence>
<reference evidence="1 2" key="1">
    <citation type="submission" date="2019-12" db="EMBL/GenBank/DDBJ databases">
        <authorList>
            <person name="Lee S.D."/>
        </authorList>
    </citation>
    <scope>NUCLEOTIDE SEQUENCE [LARGE SCALE GENOMIC DNA]</scope>
    <source>
        <strain evidence="1 2">GH3-10</strain>
    </source>
</reference>
<reference evidence="1 2" key="2">
    <citation type="submission" date="2020-02" db="EMBL/GenBank/DDBJ databases">
        <title>Erythrobacter dongmakensis sp. nov., isolated from a tidal mudflat.</title>
        <authorList>
            <person name="Kim I.S."/>
        </authorList>
    </citation>
    <scope>NUCLEOTIDE SEQUENCE [LARGE SCALE GENOMIC DNA]</scope>
    <source>
        <strain evidence="1 2">GH3-10</strain>
    </source>
</reference>
<gene>
    <name evidence="1" type="ORF">GRF63_04010</name>
</gene>
<name>A0A844XBP9_9SPHN</name>
<dbReference type="AlphaFoldDB" id="A0A844XBP9"/>
<organism evidence="1 2">
    <name type="scientific">Aurantiacibacter rhizosphaerae</name>
    <dbReference type="NCBI Taxonomy" id="2691582"/>
    <lineage>
        <taxon>Bacteria</taxon>
        <taxon>Pseudomonadati</taxon>
        <taxon>Pseudomonadota</taxon>
        <taxon>Alphaproteobacteria</taxon>
        <taxon>Sphingomonadales</taxon>
        <taxon>Erythrobacteraceae</taxon>
        <taxon>Aurantiacibacter</taxon>
    </lineage>
</organism>
<proteinExistence type="predicted"/>
<accession>A0A844XBP9</accession>
<evidence type="ECO:0000313" key="1">
    <source>
        <dbReference type="EMBL" id="MWV27064.1"/>
    </source>
</evidence>
<dbReference type="RefSeq" id="WP_160484677.1">
    <property type="nucleotide sequence ID" value="NZ_WUBR01000001.1"/>
</dbReference>